<dbReference type="AlphaFoldDB" id="A0AAV2QU11"/>
<evidence type="ECO:0000313" key="2">
    <source>
        <dbReference type="Proteomes" id="UP001497623"/>
    </source>
</evidence>
<dbReference type="Proteomes" id="UP001497623">
    <property type="component" value="Unassembled WGS sequence"/>
</dbReference>
<reference evidence="1 2" key="1">
    <citation type="submission" date="2024-05" db="EMBL/GenBank/DDBJ databases">
        <authorList>
            <person name="Wallberg A."/>
        </authorList>
    </citation>
    <scope>NUCLEOTIDE SEQUENCE [LARGE SCALE GENOMIC DNA]</scope>
</reference>
<keyword evidence="2" id="KW-1185">Reference proteome</keyword>
<organism evidence="1 2">
    <name type="scientific">Meganyctiphanes norvegica</name>
    <name type="common">Northern krill</name>
    <name type="synonym">Thysanopoda norvegica</name>
    <dbReference type="NCBI Taxonomy" id="48144"/>
    <lineage>
        <taxon>Eukaryota</taxon>
        <taxon>Metazoa</taxon>
        <taxon>Ecdysozoa</taxon>
        <taxon>Arthropoda</taxon>
        <taxon>Crustacea</taxon>
        <taxon>Multicrustacea</taxon>
        <taxon>Malacostraca</taxon>
        <taxon>Eumalacostraca</taxon>
        <taxon>Eucarida</taxon>
        <taxon>Euphausiacea</taxon>
        <taxon>Euphausiidae</taxon>
        <taxon>Meganyctiphanes</taxon>
    </lineage>
</organism>
<accession>A0AAV2QU11</accession>
<proteinExistence type="predicted"/>
<comment type="caution">
    <text evidence="1">The sequence shown here is derived from an EMBL/GenBank/DDBJ whole genome shotgun (WGS) entry which is preliminary data.</text>
</comment>
<name>A0AAV2QU11_MEGNR</name>
<feature type="non-terminal residue" evidence="1">
    <location>
        <position position="1"/>
    </location>
</feature>
<dbReference type="EMBL" id="CAXKWB010011508">
    <property type="protein sequence ID" value="CAL4101649.1"/>
    <property type="molecule type" value="Genomic_DNA"/>
</dbReference>
<sequence>QPVYHAQEATVVHSLLLGTILTIIMKLECCTLILFACVAVNEGFLGIGSFNKRTCFRHITLKGGVTATWDVPDRKIKDGFVHTSCRRAQRKCHEDFDQALKTALLGAKTIPFNYLIGDKLCNDKIRKEILPSNSIKFYGNQKVSNCGDNVEKYLGELCCWAYKAGRKTFYEANIDCKQTSKP</sequence>
<protein>
    <submittedName>
        <fullName evidence="1">Uncharacterized protein</fullName>
    </submittedName>
</protein>
<evidence type="ECO:0000313" key="1">
    <source>
        <dbReference type="EMBL" id="CAL4101649.1"/>
    </source>
</evidence>
<gene>
    <name evidence="1" type="ORF">MNOR_LOCUS17061</name>
</gene>